<dbReference type="AlphaFoldDB" id="A0A0A9Y2B2"/>
<gene>
    <name evidence="1" type="primary">dpyd-1</name>
    <name evidence="1" type="ORF">CM83_98615</name>
</gene>
<accession>A0A0A9Y2B2</accession>
<sequence>DEISCSTALIVIITASFARGYTLMDETVHLASPFQTSELFEAHNTNASPQEKIHQDPLLLEPIYNRADLDDWIETSPRNKFFERNRVVENDPVQTPWANWAMLPELEHHTGWDILRRYVPHRFEPIPRPKPTSFRNSPLGLSLLRKRIENLRQLLLFGLGNHESSYWMPARKISHRATLLRRAKHTGLGWYLGEDRTENPMRKIKHRWKRSKNRSYFFVG</sequence>
<proteinExistence type="predicted"/>
<protein>
    <submittedName>
        <fullName evidence="1">Putative dihydropyrimidine dehydrogenase [NADP(+)]</fullName>
    </submittedName>
</protein>
<evidence type="ECO:0000313" key="1">
    <source>
        <dbReference type="EMBL" id="JAG26319.1"/>
    </source>
</evidence>
<dbReference type="EMBL" id="GBHO01017285">
    <property type="protein sequence ID" value="JAG26319.1"/>
    <property type="molecule type" value="Transcribed_RNA"/>
</dbReference>
<reference evidence="1" key="2">
    <citation type="submission" date="2014-07" db="EMBL/GenBank/DDBJ databases">
        <authorList>
            <person name="Hull J."/>
        </authorList>
    </citation>
    <scope>NUCLEOTIDE SEQUENCE</scope>
</reference>
<organism evidence="1">
    <name type="scientific">Lygus hesperus</name>
    <name type="common">Western plant bug</name>
    <dbReference type="NCBI Taxonomy" id="30085"/>
    <lineage>
        <taxon>Eukaryota</taxon>
        <taxon>Metazoa</taxon>
        <taxon>Ecdysozoa</taxon>
        <taxon>Arthropoda</taxon>
        <taxon>Hexapoda</taxon>
        <taxon>Insecta</taxon>
        <taxon>Pterygota</taxon>
        <taxon>Neoptera</taxon>
        <taxon>Paraneoptera</taxon>
        <taxon>Hemiptera</taxon>
        <taxon>Heteroptera</taxon>
        <taxon>Panheteroptera</taxon>
        <taxon>Cimicomorpha</taxon>
        <taxon>Miridae</taxon>
        <taxon>Mirini</taxon>
        <taxon>Lygus</taxon>
    </lineage>
</organism>
<reference evidence="1" key="1">
    <citation type="journal article" date="2014" name="PLoS ONE">
        <title>Transcriptome-Based Identification of ABC Transporters in the Western Tarnished Plant Bug Lygus hesperus.</title>
        <authorList>
            <person name="Hull J.J."/>
            <person name="Chaney K."/>
            <person name="Geib S.M."/>
            <person name="Fabrick J.A."/>
            <person name="Brent C.S."/>
            <person name="Walsh D."/>
            <person name="Lavine L.C."/>
        </authorList>
    </citation>
    <scope>NUCLEOTIDE SEQUENCE</scope>
</reference>
<name>A0A0A9Y2B2_LYGHE</name>
<feature type="non-terminal residue" evidence="1">
    <location>
        <position position="1"/>
    </location>
</feature>